<evidence type="ECO:0000256" key="4">
    <source>
        <dbReference type="ARBA" id="ARBA00022692"/>
    </source>
</evidence>
<keyword evidence="4 7" id="KW-0812">Transmembrane</keyword>
<evidence type="ECO:0000313" key="9">
    <source>
        <dbReference type="Proteomes" id="UP000243518"/>
    </source>
</evidence>
<evidence type="ECO:0000313" key="8">
    <source>
        <dbReference type="EMBL" id="SEF58549.1"/>
    </source>
</evidence>
<evidence type="ECO:0000256" key="7">
    <source>
        <dbReference type="SAM" id="Phobius"/>
    </source>
</evidence>
<proteinExistence type="inferred from homology"/>
<evidence type="ECO:0000256" key="1">
    <source>
        <dbReference type="ARBA" id="ARBA00004651"/>
    </source>
</evidence>
<keyword evidence="3" id="KW-1003">Cell membrane</keyword>
<evidence type="ECO:0000256" key="6">
    <source>
        <dbReference type="ARBA" id="ARBA00023136"/>
    </source>
</evidence>
<keyword evidence="6 7" id="KW-0472">Membrane</keyword>
<protein>
    <submittedName>
        <fullName evidence="8">Multicomponent K+:H+ antiporter subunit E</fullName>
    </submittedName>
</protein>
<feature type="transmembrane region" description="Helical" evidence="7">
    <location>
        <begin position="12"/>
        <end position="43"/>
    </location>
</feature>
<dbReference type="InterPro" id="IPR002758">
    <property type="entry name" value="Cation_antiport_E"/>
</dbReference>
<organism evidence="8 9">
    <name type="scientific">Halopseudomonas aestusnigri</name>
    <dbReference type="NCBI Taxonomy" id="857252"/>
    <lineage>
        <taxon>Bacteria</taxon>
        <taxon>Pseudomonadati</taxon>
        <taxon>Pseudomonadota</taxon>
        <taxon>Gammaproteobacteria</taxon>
        <taxon>Pseudomonadales</taxon>
        <taxon>Pseudomonadaceae</taxon>
        <taxon>Halopseudomonas</taxon>
    </lineage>
</organism>
<dbReference type="Proteomes" id="UP000243518">
    <property type="component" value="Unassembled WGS sequence"/>
</dbReference>
<gene>
    <name evidence="8" type="ORF">SAMN05216586_101435</name>
</gene>
<keyword evidence="9" id="KW-1185">Reference proteome</keyword>
<dbReference type="PANTHER" id="PTHR34584:SF1">
    <property type="entry name" value="NA(+)_H(+) ANTIPORTER SUBUNIT E1"/>
    <property type="match status" value="1"/>
</dbReference>
<accession>A0AAQ1G557</accession>
<comment type="subcellular location">
    <subcellularLocation>
        <location evidence="1">Cell membrane</location>
        <topology evidence="1">Multi-pass membrane protein</topology>
    </subcellularLocation>
</comment>
<comment type="similarity">
    <text evidence="2">Belongs to the CPA3 antiporters (TC 2.A.63) subunit E family.</text>
</comment>
<comment type="caution">
    <text evidence="8">The sequence shown here is derived from an EMBL/GenBank/DDBJ whole genome shotgun (WGS) entry which is preliminary data.</text>
</comment>
<name>A0AAQ1G557_9GAMM</name>
<dbReference type="Pfam" id="PF01899">
    <property type="entry name" value="MNHE"/>
    <property type="match status" value="1"/>
</dbReference>
<dbReference type="RefSeq" id="WP_088273535.1">
    <property type="nucleotide sequence ID" value="NZ_AP027273.1"/>
</dbReference>
<dbReference type="GO" id="GO:0008324">
    <property type="term" value="F:monoatomic cation transmembrane transporter activity"/>
    <property type="evidence" value="ECO:0007669"/>
    <property type="project" value="InterPro"/>
</dbReference>
<dbReference type="PIRSF" id="PIRSF019239">
    <property type="entry name" value="MrpE"/>
    <property type="match status" value="1"/>
</dbReference>
<sequence length="168" mass="19064">MKRPDRVFPHPWLSVSLLIGWLLLMNSVSVGNVIMAAVLATLIPWLTHVFWPRSPHRLRFGRLLIFACRVLSDIVLANLQVARLILGSRRRLRPAFVHYPLQLQQDFSISVLASTISLTPGTVSADISPDRSTLLIHGLDVGDEQALIEHIRQRYEEPIREIFECSTP</sequence>
<dbReference type="NCBIfam" id="NF006518">
    <property type="entry name" value="PRK08965.1-2"/>
    <property type="match status" value="1"/>
</dbReference>
<evidence type="ECO:0000256" key="5">
    <source>
        <dbReference type="ARBA" id="ARBA00022989"/>
    </source>
</evidence>
<dbReference type="EMBL" id="FNVE01000001">
    <property type="protein sequence ID" value="SEF58549.1"/>
    <property type="molecule type" value="Genomic_DNA"/>
</dbReference>
<dbReference type="PANTHER" id="PTHR34584">
    <property type="entry name" value="NA(+)/H(+) ANTIPORTER SUBUNIT E1"/>
    <property type="match status" value="1"/>
</dbReference>
<reference evidence="8 9" key="1">
    <citation type="submission" date="2016-10" db="EMBL/GenBank/DDBJ databases">
        <authorList>
            <person name="Varghese N."/>
            <person name="Submissions S."/>
        </authorList>
    </citation>
    <scope>NUCLEOTIDE SEQUENCE [LARGE SCALE GENOMIC DNA]</scope>
    <source>
        <strain evidence="8 9">CECT 8317</strain>
    </source>
</reference>
<dbReference type="AlphaFoldDB" id="A0AAQ1G557"/>
<keyword evidence="5 7" id="KW-1133">Transmembrane helix</keyword>
<dbReference type="GO" id="GO:0005886">
    <property type="term" value="C:plasma membrane"/>
    <property type="evidence" value="ECO:0007669"/>
    <property type="project" value="UniProtKB-SubCell"/>
</dbReference>
<evidence type="ECO:0000256" key="2">
    <source>
        <dbReference type="ARBA" id="ARBA00006228"/>
    </source>
</evidence>
<evidence type="ECO:0000256" key="3">
    <source>
        <dbReference type="ARBA" id="ARBA00022475"/>
    </source>
</evidence>